<protein>
    <submittedName>
        <fullName evidence="2">Uncharacterized protein</fullName>
    </submittedName>
</protein>
<accession>M1PCN9</accession>
<dbReference type="Proteomes" id="UP000241071">
    <property type="component" value="Segment"/>
</dbReference>
<evidence type="ECO:0000313" key="3">
    <source>
        <dbReference type="Proteomes" id="UP000241071"/>
    </source>
</evidence>
<keyword evidence="3" id="KW-1185">Reference proteome</keyword>
<proteinExistence type="predicted"/>
<name>M1PCN9_9VIRU</name>
<organism evidence="2 3">
    <name type="scientific">Moumouvirus goulette</name>
    <dbReference type="NCBI Taxonomy" id="1247379"/>
    <lineage>
        <taxon>Viruses</taxon>
        <taxon>Varidnaviria</taxon>
        <taxon>Bamfordvirae</taxon>
        <taxon>Nucleocytoviricota</taxon>
        <taxon>Megaviricetes</taxon>
        <taxon>Imitervirales</taxon>
        <taxon>Mimiviridae</taxon>
        <taxon>Megamimivirinae</taxon>
        <taxon>Moumouvirus</taxon>
        <taxon>Moumouvirus goulettemassiliense</taxon>
    </lineage>
</organism>
<evidence type="ECO:0000256" key="1">
    <source>
        <dbReference type="SAM" id="MobiDB-lite"/>
    </source>
</evidence>
<sequence>MASTCIENLDFYSEKIFPQKKKNMCPTNSTRLTKRSKNSKSRVLSEKEKTKLVLREKKYLHKLQKKNIGKDHAFGMMRKIIQKIDVEALNEIEDDVVINPEEDDIDSQESISGEEKINTPTENVPCGSGVVCDEWSGGYFWVKFYKTKPDFKPYSTGNWHFDEWDRGYYFD</sequence>
<gene>
    <name evidence="2" type="ORF">glt_00966</name>
</gene>
<dbReference type="EMBL" id="KC008572">
    <property type="protein sequence ID" value="AGF85769.1"/>
    <property type="molecule type" value="Genomic_DNA"/>
</dbReference>
<feature type="region of interest" description="Disordered" evidence="1">
    <location>
        <begin position="23"/>
        <end position="42"/>
    </location>
</feature>
<reference evidence="2 3" key="1">
    <citation type="submission" date="2012-10" db="EMBL/GenBank/DDBJ databases">
        <title>Complete genome sequence of Moumouvirus goulette.</title>
        <authorList>
            <person name="Fournous G."/>
            <person name="Bougalmi M."/>
            <person name="Colson P."/>
        </authorList>
    </citation>
    <scope>NUCLEOTIDE SEQUENCE [LARGE SCALE GENOMIC DNA]</scope>
</reference>
<evidence type="ECO:0000313" key="2">
    <source>
        <dbReference type="EMBL" id="AGF85769.1"/>
    </source>
</evidence>